<dbReference type="InterPro" id="IPR006620">
    <property type="entry name" value="Pro_4_hyd_alph"/>
</dbReference>
<feature type="binding site" evidence="7">
    <location>
        <position position="162"/>
    </location>
    <ligand>
        <name>2-oxoglutarate</name>
        <dbReference type="ChEBI" id="CHEBI:16810"/>
    </ligand>
</feature>
<evidence type="ECO:0000256" key="4">
    <source>
        <dbReference type="ARBA" id="ARBA00022964"/>
    </source>
</evidence>
<keyword evidence="6 7" id="KW-0408">Iron</keyword>
<evidence type="ECO:0000256" key="5">
    <source>
        <dbReference type="ARBA" id="ARBA00023002"/>
    </source>
</evidence>
<feature type="binding site" evidence="7">
    <location>
        <position position="97"/>
    </location>
    <ligand>
        <name>Fe cation</name>
        <dbReference type="ChEBI" id="CHEBI:24875"/>
    </ligand>
</feature>
<dbReference type="PROSITE" id="PS51471">
    <property type="entry name" value="FE2OG_OXY"/>
    <property type="match status" value="1"/>
</dbReference>
<dbReference type="AlphaFoldDB" id="A0A1C3XJ28"/>
<dbReference type="Gene3D" id="4.10.860.20">
    <property type="entry name" value="Rabenosyn, Rab binding domain"/>
    <property type="match status" value="1"/>
</dbReference>
<dbReference type="GO" id="GO:0031418">
    <property type="term" value="F:L-ascorbic acid binding"/>
    <property type="evidence" value="ECO:0007669"/>
    <property type="project" value="UniProtKB-KW"/>
</dbReference>
<dbReference type="InterPro" id="IPR044862">
    <property type="entry name" value="Pro_4_hyd_alph_FE2OG_OXY"/>
</dbReference>
<dbReference type="Gene3D" id="2.60.120.620">
    <property type="entry name" value="q2cbj1_9rhob like domain"/>
    <property type="match status" value="1"/>
</dbReference>
<dbReference type="SMART" id="SM00702">
    <property type="entry name" value="P4Hc"/>
    <property type="match status" value="1"/>
</dbReference>
<keyword evidence="2 7" id="KW-0479">Metal-binding</keyword>
<name>A0A1C3XJ28_9HYPH</name>
<dbReference type="GO" id="GO:0016706">
    <property type="term" value="F:2-oxoglutarate-dependent dioxygenase activity"/>
    <property type="evidence" value="ECO:0007669"/>
    <property type="project" value="UniProtKB-UniRule"/>
</dbReference>
<keyword evidence="5 7" id="KW-0560">Oxidoreductase</keyword>
<dbReference type="GO" id="GO:0006879">
    <property type="term" value="P:intracellular iron ion homeostasis"/>
    <property type="evidence" value="ECO:0007669"/>
    <property type="project" value="TreeGrafter"/>
</dbReference>
<evidence type="ECO:0000313" key="9">
    <source>
        <dbReference type="EMBL" id="SCB52287.1"/>
    </source>
</evidence>
<dbReference type="Proteomes" id="UP000199205">
    <property type="component" value="Unassembled WGS sequence"/>
</dbReference>
<comment type="cofactor">
    <cofactor evidence="7">
        <name>Fe(2+)</name>
        <dbReference type="ChEBI" id="CHEBI:29033"/>
    </cofactor>
    <text evidence="7">Binds 1 Fe(2+) ion per subunit.</text>
</comment>
<dbReference type="GO" id="GO:0006974">
    <property type="term" value="P:DNA damage response"/>
    <property type="evidence" value="ECO:0007669"/>
    <property type="project" value="TreeGrafter"/>
</dbReference>
<dbReference type="NCBIfam" id="NF003974">
    <property type="entry name" value="PRK05467.1-3"/>
    <property type="match status" value="1"/>
</dbReference>
<dbReference type="PANTHER" id="PTHR41536:SF1">
    <property type="entry name" value="PKHD-TYPE HYDROXYLASE YBIX"/>
    <property type="match status" value="1"/>
</dbReference>
<evidence type="ECO:0000256" key="1">
    <source>
        <dbReference type="ARBA" id="ARBA00001961"/>
    </source>
</evidence>
<evidence type="ECO:0000256" key="2">
    <source>
        <dbReference type="ARBA" id="ARBA00022723"/>
    </source>
</evidence>
<feature type="domain" description="Fe2OG dioxygenase" evidence="8">
    <location>
        <begin position="74"/>
        <end position="171"/>
    </location>
</feature>
<accession>A0A1C3XJ28</accession>
<proteinExistence type="inferred from homology"/>
<dbReference type="GO" id="GO:0005506">
    <property type="term" value="F:iron ion binding"/>
    <property type="evidence" value="ECO:0007669"/>
    <property type="project" value="UniProtKB-UniRule"/>
</dbReference>
<organism evidence="9 10">
    <name type="scientific">Rhizobium lusitanum</name>
    <dbReference type="NCBI Taxonomy" id="293958"/>
    <lineage>
        <taxon>Bacteria</taxon>
        <taxon>Pseudomonadati</taxon>
        <taxon>Pseudomonadota</taxon>
        <taxon>Alphaproteobacteria</taxon>
        <taxon>Hyphomicrobiales</taxon>
        <taxon>Rhizobiaceae</taxon>
        <taxon>Rhizobium/Agrobacterium group</taxon>
        <taxon>Rhizobium</taxon>
    </lineage>
</organism>
<evidence type="ECO:0000313" key="10">
    <source>
        <dbReference type="Proteomes" id="UP000199205"/>
    </source>
</evidence>
<evidence type="ECO:0000256" key="6">
    <source>
        <dbReference type="ARBA" id="ARBA00023004"/>
    </source>
</evidence>
<dbReference type="EMBL" id="FMAF01000048">
    <property type="protein sequence ID" value="SCB52287.1"/>
    <property type="molecule type" value="Genomic_DNA"/>
</dbReference>
<dbReference type="PANTHER" id="PTHR41536">
    <property type="entry name" value="PKHD-TYPE HYDROXYLASE YBIX"/>
    <property type="match status" value="1"/>
</dbReference>
<keyword evidence="3 7" id="KW-0847">Vitamin C</keyword>
<protein>
    <submittedName>
        <fullName evidence="9">PKHD-type hydroxylase</fullName>
    </submittedName>
</protein>
<feature type="binding site" evidence="7">
    <location>
        <position position="152"/>
    </location>
    <ligand>
        <name>Fe cation</name>
        <dbReference type="ChEBI" id="CHEBI:24875"/>
    </ligand>
</feature>
<dbReference type="OrthoDB" id="9812472at2"/>
<dbReference type="InterPro" id="IPR005123">
    <property type="entry name" value="Oxoglu/Fe-dep_dioxygenase_dom"/>
</dbReference>
<dbReference type="NCBIfam" id="NF003975">
    <property type="entry name" value="PRK05467.1-4"/>
    <property type="match status" value="1"/>
</dbReference>
<keyword evidence="4 7" id="KW-0223">Dioxygenase</keyword>
<dbReference type="HAMAP" id="MF_00657">
    <property type="entry name" value="Hydroxyl_YbiX"/>
    <property type="match status" value="1"/>
</dbReference>
<dbReference type="RefSeq" id="WP_092577404.1">
    <property type="nucleotide sequence ID" value="NZ_FMAF01000048.1"/>
</dbReference>
<gene>
    <name evidence="9" type="ORF">GA0061101_1487</name>
</gene>
<reference evidence="9 10" key="1">
    <citation type="submission" date="2016-08" db="EMBL/GenBank/DDBJ databases">
        <authorList>
            <person name="Seilhamer J.J."/>
        </authorList>
    </citation>
    <scope>NUCLEOTIDE SEQUENCE [LARGE SCALE GENOMIC DNA]</scope>
    <source>
        <strain evidence="9 10">P1-7</strain>
    </source>
</reference>
<evidence type="ECO:0000259" key="8">
    <source>
        <dbReference type="PROSITE" id="PS51471"/>
    </source>
</evidence>
<evidence type="ECO:0000256" key="3">
    <source>
        <dbReference type="ARBA" id="ARBA00022896"/>
    </source>
</evidence>
<dbReference type="Pfam" id="PF13640">
    <property type="entry name" value="2OG-FeII_Oxy_3"/>
    <property type="match status" value="1"/>
</dbReference>
<dbReference type="InterPro" id="IPR023550">
    <property type="entry name" value="PKHD_hydroxylase"/>
</dbReference>
<evidence type="ECO:0000256" key="7">
    <source>
        <dbReference type="HAMAP-Rule" id="MF_00657"/>
    </source>
</evidence>
<comment type="cofactor">
    <cofactor evidence="1 7">
        <name>L-ascorbate</name>
        <dbReference type="ChEBI" id="CHEBI:38290"/>
    </cofactor>
</comment>
<sequence>MYHLRNVIERHTLTAIVQALSDADWHDGRLTAGWQARQVKYNEQIAEGSDVHQQLSDLVGSALSSSSTFLALARPKSVLPFRFSRYSPGMEYGNHADDPVMSGIRTDLSITVFLSEPESYQGGELLIEHAAGVEKVKLPAGDAIVYPSSTLHRVEKVESGQRLVAVSWIRSLIRDHAAREILLDLDLARQGLFKQHGPSRDIDLLSKSLANLTRMWVDD</sequence>
<feature type="binding site" evidence="7">
    <location>
        <position position="95"/>
    </location>
    <ligand>
        <name>Fe cation</name>
        <dbReference type="ChEBI" id="CHEBI:24875"/>
    </ligand>
</feature>